<dbReference type="Gene3D" id="3.40.50.150">
    <property type="entry name" value="Vaccinia Virus protein VP39"/>
    <property type="match status" value="1"/>
</dbReference>
<proteinExistence type="predicted"/>
<dbReference type="AlphaFoldDB" id="A0A1G1V9B2"/>
<dbReference type="STRING" id="1797516.A3D26_00615"/>
<reference evidence="2 3" key="1">
    <citation type="journal article" date="2016" name="Nat. Commun.">
        <title>Thousands of microbial genomes shed light on interconnected biogeochemical processes in an aquifer system.</title>
        <authorList>
            <person name="Anantharaman K."/>
            <person name="Brown C.T."/>
            <person name="Hug L.A."/>
            <person name="Sharon I."/>
            <person name="Castelle C.J."/>
            <person name="Probst A.J."/>
            <person name="Thomas B.C."/>
            <person name="Singh A."/>
            <person name="Wilkins M.J."/>
            <person name="Karaoz U."/>
            <person name="Brodie E.L."/>
            <person name="Williams K.H."/>
            <person name="Hubbard S.S."/>
            <person name="Banfield J.F."/>
        </authorList>
    </citation>
    <scope>NUCLEOTIDE SEQUENCE [LARGE SCALE GENOMIC DNA]</scope>
</reference>
<feature type="domain" description="Methyltransferase FkbM" evidence="1">
    <location>
        <begin position="20"/>
        <end position="86"/>
    </location>
</feature>
<sequence>MGGEVFGGGLQNSPDGGSCVSVTTIDKLFYDQGKRITYLKADLEGSEIEMLKGASKTIREYKPKIAITTYHKKDDHIKIMNSLKKMNPSYNFSLRGIDWRHGNPIMLHAW</sequence>
<accession>A0A1G1V9B2</accession>
<organism evidence="2 3">
    <name type="scientific">Candidatus Blackburnbacteria bacterium RIFCSPHIGHO2_02_FULL_44_20</name>
    <dbReference type="NCBI Taxonomy" id="1797516"/>
    <lineage>
        <taxon>Bacteria</taxon>
        <taxon>Candidatus Blackburniibacteriota</taxon>
    </lineage>
</organism>
<evidence type="ECO:0000313" key="2">
    <source>
        <dbReference type="EMBL" id="OGY12024.1"/>
    </source>
</evidence>
<dbReference type="InterPro" id="IPR006342">
    <property type="entry name" value="FkbM_mtfrase"/>
</dbReference>
<dbReference type="SUPFAM" id="SSF53335">
    <property type="entry name" value="S-adenosyl-L-methionine-dependent methyltransferases"/>
    <property type="match status" value="1"/>
</dbReference>
<gene>
    <name evidence="2" type="ORF">A3D26_00615</name>
</gene>
<name>A0A1G1V9B2_9BACT</name>
<evidence type="ECO:0000313" key="3">
    <source>
        <dbReference type="Proteomes" id="UP000178319"/>
    </source>
</evidence>
<dbReference type="InterPro" id="IPR029063">
    <property type="entry name" value="SAM-dependent_MTases_sf"/>
</dbReference>
<dbReference type="Pfam" id="PF05050">
    <property type="entry name" value="Methyltransf_21"/>
    <property type="match status" value="1"/>
</dbReference>
<protein>
    <recommendedName>
        <fullName evidence="1">Methyltransferase FkbM domain-containing protein</fullName>
    </recommendedName>
</protein>
<dbReference type="Proteomes" id="UP000178319">
    <property type="component" value="Unassembled WGS sequence"/>
</dbReference>
<dbReference type="EMBL" id="MHBZ01000007">
    <property type="protein sequence ID" value="OGY12024.1"/>
    <property type="molecule type" value="Genomic_DNA"/>
</dbReference>
<comment type="caution">
    <text evidence="2">The sequence shown here is derived from an EMBL/GenBank/DDBJ whole genome shotgun (WGS) entry which is preliminary data.</text>
</comment>
<evidence type="ECO:0000259" key="1">
    <source>
        <dbReference type="Pfam" id="PF05050"/>
    </source>
</evidence>